<name>A0A058Z249_FONAL</name>
<accession>A0A058Z249</accession>
<dbReference type="RefSeq" id="XP_009497540.1">
    <property type="nucleotide sequence ID" value="XM_009499265.1"/>
</dbReference>
<protein>
    <submittedName>
        <fullName evidence="2">Uncharacterized protein</fullName>
    </submittedName>
</protein>
<keyword evidence="3" id="KW-1185">Reference proteome</keyword>
<reference evidence="2" key="1">
    <citation type="submission" date="2013-04" db="EMBL/GenBank/DDBJ databases">
        <title>The Genome Sequence of Fonticula alba ATCC 38817.</title>
        <authorList>
            <consortium name="The Broad Institute Genomics Platform"/>
            <person name="Russ C."/>
            <person name="Cuomo C."/>
            <person name="Burger G."/>
            <person name="Gray M.W."/>
            <person name="Holland P.W.H."/>
            <person name="King N."/>
            <person name="Lang F.B.F."/>
            <person name="Roger A.J."/>
            <person name="Ruiz-Trillo I."/>
            <person name="Brown M."/>
            <person name="Walker B."/>
            <person name="Young S."/>
            <person name="Zeng Q."/>
            <person name="Gargeya S."/>
            <person name="Fitzgerald M."/>
            <person name="Haas B."/>
            <person name="Abouelleil A."/>
            <person name="Allen A.W."/>
            <person name="Alvarado L."/>
            <person name="Arachchi H.M."/>
            <person name="Berlin A.M."/>
            <person name="Chapman S.B."/>
            <person name="Gainer-Dewar J."/>
            <person name="Goldberg J."/>
            <person name="Griggs A."/>
            <person name="Gujja S."/>
            <person name="Hansen M."/>
            <person name="Howarth C."/>
            <person name="Imamovic A."/>
            <person name="Ireland A."/>
            <person name="Larimer J."/>
            <person name="McCowan C."/>
            <person name="Murphy C."/>
            <person name="Pearson M."/>
            <person name="Poon T.W."/>
            <person name="Priest M."/>
            <person name="Roberts A."/>
            <person name="Saif S."/>
            <person name="Shea T."/>
            <person name="Sisk P."/>
            <person name="Sykes S."/>
            <person name="Wortman J."/>
            <person name="Nusbaum C."/>
            <person name="Birren B."/>
        </authorList>
    </citation>
    <scope>NUCLEOTIDE SEQUENCE [LARGE SCALE GENOMIC DNA]</scope>
    <source>
        <strain evidence="2">ATCC 38817</strain>
    </source>
</reference>
<dbReference type="EMBL" id="KB932211">
    <property type="protein sequence ID" value="KCV67973.1"/>
    <property type="molecule type" value="Genomic_DNA"/>
</dbReference>
<dbReference type="Proteomes" id="UP000030693">
    <property type="component" value="Unassembled WGS sequence"/>
</dbReference>
<proteinExistence type="predicted"/>
<gene>
    <name evidence="2" type="ORF">H696_05431</name>
</gene>
<dbReference type="AlphaFoldDB" id="A0A058Z249"/>
<feature type="region of interest" description="Disordered" evidence="1">
    <location>
        <begin position="1"/>
        <end position="31"/>
    </location>
</feature>
<evidence type="ECO:0000313" key="2">
    <source>
        <dbReference type="EMBL" id="KCV67973.1"/>
    </source>
</evidence>
<evidence type="ECO:0000313" key="3">
    <source>
        <dbReference type="Proteomes" id="UP000030693"/>
    </source>
</evidence>
<sequence>MPSSKWPVTRRRLVERARRPRAALASPRPQTAKYTVLVVHSGVLQTSHLGSSALGALVVYARPGGPHNGRSPPGGDTVPEGSPSAGRRDRRREHQEEAPK</sequence>
<evidence type="ECO:0000256" key="1">
    <source>
        <dbReference type="SAM" id="MobiDB-lite"/>
    </source>
</evidence>
<feature type="region of interest" description="Disordered" evidence="1">
    <location>
        <begin position="61"/>
        <end position="100"/>
    </location>
</feature>
<dbReference type="GeneID" id="20530156"/>
<organism evidence="2">
    <name type="scientific">Fonticula alba</name>
    <name type="common">Slime mold</name>
    <dbReference type="NCBI Taxonomy" id="691883"/>
    <lineage>
        <taxon>Eukaryota</taxon>
        <taxon>Rotosphaerida</taxon>
        <taxon>Fonticulaceae</taxon>
        <taxon>Fonticula</taxon>
    </lineage>
</organism>